<organism evidence="4 5">
    <name type="scientific">Polarella glacialis</name>
    <name type="common">Dinoflagellate</name>
    <dbReference type="NCBI Taxonomy" id="89957"/>
    <lineage>
        <taxon>Eukaryota</taxon>
        <taxon>Sar</taxon>
        <taxon>Alveolata</taxon>
        <taxon>Dinophyceae</taxon>
        <taxon>Suessiales</taxon>
        <taxon>Suessiaceae</taxon>
        <taxon>Polarella</taxon>
    </lineage>
</organism>
<comment type="caution">
    <text evidence="4">The sequence shown here is derived from an EMBL/GenBank/DDBJ whole genome shotgun (WGS) entry which is preliminary data.</text>
</comment>
<gene>
    <name evidence="4" type="ORF">PGLA2088_LOCUS46844</name>
</gene>
<dbReference type="SUPFAM" id="SSF110296">
    <property type="entry name" value="Oligoxyloglucan reducing end-specific cellobiohydrolase"/>
    <property type="match status" value="1"/>
</dbReference>
<evidence type="ECO:0000256" key="1">
    <source>
        <dbReference type="ARBA" id="ARBA00022737"/>
    </source>
</evidence>
<evidence type="ECO:0000259" key="2">
    <source>
        <dbReference type="Pfam" id="PF15901"/>
    </source>
</evidence>
<reference evidence="4" key="1">
    <citation type="submission" date="2021-02" db="EMBL/GenBank/DDBJ databases">
        <authorList>
            <person name="Dougan E. K."/>
            <person name="Rhodes N."/>
            <person name="Thang M."/>
            <person name="Chan C."/>
        </authorList>
    </citation>
    <scope>NUCLEOTIDE SEQUENCE</scope>
</reference>
<accession>A0A813LMU2</accession>
<dbReference type="PANTHER" id="PTHR12106">
    <property type="entry name" value="SORTILIN RELATED"/>
    <property type="match status" value="1"/>
</dbReference>
<dbReference type="Pfam" id="PF15901">
    <property type="entry name" value="Sortilin_C"/>
    <property type="match status" value="1"/>
</dbReference>
<evidence type="ECO:0000313" key="4">
    <source>
        <dbReference type="EMBL" id="CAE8733445.1"/>
    </source>
</evidence>
<evidence type="ECO:0000313" key="5">
    <source>
        <dbReference type="Proteomes" id="UP000626109"/>
    </source>
</evidence>
<dbReference type="GO" id="GO:0006892">
    <property type="term" value="P:post-Golgi vesicle-mediated transport"/>
    <property type="evidence" value="ECO:0007669"/>
    <property type="project" value="TreeGrafter"/>
</dbReference>
<dbReference type="Gene3D" id="3.30.60.270">
    <property type="match status" value="1"/>
</dbReference>
<dbReference type="Pfam" id="PF15902">
    <property type="entry name" value="Sortilin-Vps10"/>
    <property type="match status" value="1"/>
</dbReference>
<dbReference type="PANTHER" id="PTHR12106:SF27">
    <property type="entry name" value="SORTILIN-RELATED RECEPTOR"/>
    <property type="match status" value="1"/>
</dbReference>
<evidence type="ECO:0008006" key="6">
    <source>
        <dbReference type="Google" id="ProtNLM"/>
    </source>
</evidence>
<protein>
    <recommendedName>
        <fullName evidence="6">VPS10 domain-containing protein</fullName>
    </recommendedName>
</protein>
<keyword evidence="1" id="KW-0677">Repeat</keyword>
<dbReference type="Proteomes" id="UP000626109">
    <property type="component" value="Unassembled WGS sequence"/>
</dbReference>
<dbReference type="AlphaFoldDB" id="A0A813LMU2"/>
<feature type="domain" description="Sortilin N-terminal" evidence="3">
    <location>
        <begin position="1"/>
        <end position="85"/>
    </location>
</feature>
<feature type="non-terminal residue" evidence="4">
    <location>
        <position position="1"/>
    </location>
</feature>
<dbReference type="InterPro" id="IPR031777">
    <property type="entry name" value="Sortilin_C"/>
</dbReference>
<evidence type="ECO:0000259" key="3">
    <source>
        <dbReference type="Pfam" id="PF15902"/>
    </source>
</evidence>
<dbReference type="GO" id="GO:0005794">
    <property type="term" value="C:Golgi apparatus"/>
    <property type="evidence" value="ECO:0007669"/>
    <property type="project" value="TreeGrafter"/>
</dbReference>
<feature type="domain" description="Sortilin C-terminal" evidence="2">
    <location>
        <begin position="87"/>
        <end position="238"/>
    </location>
</feature>
<proteinExistence type="predicted"/>
<sequence>MGTGNVGPYLRFEPDQTNTYMSRDGGLTWVEAHKGAFIYEFGDHGGLIVMADDIRKTKLVVFSWNEGQSWYDFELSDVPIEVDNIVTEPNATSTKFLLYGTRGDTGVMYHLDFETLSQPLCKGVWAADSVSSDYETWIPSDGRSTDKCMLGRQVTYTRRKQTSECFNGEKFERPVARKNCACTEENFECEMGFTRKVGSMECKFADDGQVSVPMKCTSSDYFFTDAHRKVIGDSCEGGWAPQK</sequence>
<dbReference type="InterPro" id="IPR050310">
    <property type="entry name" value="VPS10-sortilin"/>
</dbReference>
<dbReference type="GO" id="GO:0016020">
    <property type="term" value="C:membrane"/>
    <property type="evidence" value="ECO:0007669"/>
    <property type="project" value="TreeGrafter"/>
</dbReference>
<dbReference type="Gene3D" id="2.10.70.80">
    <property type="match status" value="1"/>
</dbReference>
<name>A0A813LMU2_POLGL</name>
<dbReference type="InterPro" id="IPR031778">
    <property type="entry name" value="Sortilin_N"/>
</dbReference>
<dbReference type="EMBL" id="CAJNNW010036336">
    <property type="protein sequence ID" value="CAE8733445.1"/>
    <property type="molecule type" value="Genomic_DNA"/>
</dbReference>